<dbReference type="HOGENOM" id="CLU_078023_0_0_1"/>
<proteinExistence type="predicted"/>
<evidence type="ECO:0000313" key="3">
    <source>
        <dbReference type="Proteomes" id="UP000008493"/>
    </source>
</evidence>
<dbReference type="InParanoid" id="K5X0E4"/>
<dbReference type="Proteomes" id="UP000008493">
    <property type="component" value="Unassembled WGS sequence"/>
</dbReference>
<evidence type="ECO:0000313" key="2">
    <source>
        <dbReference type="EMBL" id="EKM76352.1"/>
    </source>
</evidence>
<sequence>MVEFNPNFCFPVPSSIENERLQLVPWDPSQHSSTFIQSIAPHPELFDYMPVSSFPTRDIFDPWFEESVIKSQSTIVFAILDKTRQEDELHGVFAGMIGLLNASPQHLSAELGYVIILPAFQRTHVSSNAVGLILNWVLNLPTDPVHPGLGLRRAYWSANALNTRSIALAQRLGMKLEVVMRWERVLPAERAAFAKQGQLRERDPKRELPGRDTAKLAICWDDWVEGGKEAADRVMNRVT</sequence>
<dbReference type="GeneID" id="18822650"/>
<dbReference type="InterPro" id="IPR016181">
    <property type="entry name" value="Acyl_CoA_acyltransferase"/>
</dbReference>
<dbReference type="RefSeq" id="XP_007333070.1">
    <property type="nucleotide sequence ID" value="XM_007333008.1"/>
</dbReference>
<keyword evidence="3" id="KW-1185">Reference proteome</keyword>
<dbReference type="AlphaFoldDB" id="K5X0E4"/>
<protein>
    <recommendedName>
        <fullName evidence="1">N-acetyltransferase domain-containing protein</fullName>
    </recommendedName>
</protein>
<organism evidence="2 3">
    <name type="scientific">Agaricus bisporus var. burnettii (strain JB137-S8 / ATCC MYA-4627 / FGSC 10392)</name>
    <name type="common">White button mushroom</name>
    <dbReference type="NCBI Taxonomy" id="597362"/>
    <lineage>
        <taxon>Eukaryota</taxon>
        <taxon>Fungi</taxon>
        <taxon>Dikarya</taxon>
        <taxon>Basidiomycota</taxon>
        <taxon>Agaricomycotina</taxon>
        <taxon>Agaricomycetes</taxon>
        <taxon>Agaricomycetidae</taxon>
        <taxon>Agaricales</taxon>
        <taxon>Agaricineae</taxon>
        <taxon>Agaricaceae</taxon>
        <taxon>Agaricus</taxon>
    </lineage>
</organism>
<dbReference type="PANTHER" id="PTHR43441:SF5">
    <property type="entry name" value="FAMILY ACETYLTRANSFERASE, PUTATIVE-RELATED"/>
    <property type="match status" value="1"/>
</dbReference>
<dbReference type="InterPro" id="IPR051908">
    <property type="entry name" value="Ribosomal_N-acetyltransferase"/>
</dbReference>
<dbReference type="KEGG" id="abp:AGABI1DRAFT108889"/>
<name>K5X0E4_AGABU</name>
<dbReference type="SUPFAM" id="SSF55729">
    <property type="entry name" value="Acyl-CoA N-acyltransferases (Nat)"/>
    <property type="match status" value="1"/>
</dbReference>
<dbReference type="GO" id="GO:1990189">
    <property type="term" value="F:protein N-terminal-serine acetyltransferase activity"/>
    <property type="evidence" value="ECO:0007669"/>
    <property type="project" value="TreeGrafter"/>
</dbReference>
<dbReference type="OMA" id="FQYLPYG"/>
<dbReference type="PANTHER" id="PTHR43441">
    <property type="entry name" value="RIBOSOMAL-PROTEIN-SERINE ACETYLTRANSFERASE"/>
    <property type="match status" value="1"/>
</dbReference>
<dbReference type="eggNOG" id="ENOG502S4YT">
    <property type="taxonomic scope" value="Eukaryota"/>
</dbReference>
<dbReference type="OrthoDB" id="41238at2759"/>
<dbReference type="EMBL" id="JH971403">
    <property type="protein sequence ID" value="EKM76352.1"/>
    <property type="molecule type" value="Genomic_DNA"/>
</dbReference>
<evidence type="ECO:0000259" key="1">
    <source>
        <dbReference type="Pfam" id="PF13302"/>
    </source>
</evidence>
<dbReference type="GO" id="GO:0008999">
    <property type="term" value="F:protein-N-terminal-alanine acetyltransferase activity"/>
    <property type="evidence" value="ECO:0007669"/>
    <property type="project" value="TreeGrafter"/>
</dbReference>
<dbReference type="InterPro" id="IPR000182">
    <property type="entry name" value="GNAT_dom"/>
</dbReference>
<feature type="domain" description="N-acetyltransferase" evidence="1">
    <location>
        <begin position="20"/>
        <end position="175"/>
    </location>
</feature>
<gene>
    <name evidence="2" type="ORF">AGABI1DRAFT_108889</name>
</gene>
<reference evidence="3" key="1">
    <citation type="journal article" date="2012" name="Proc. Natl. Acad. Sci. U.S.A.">
        <title>Genome sequence of the button mushroom Agaricus bisporus reveals mechanisms governing adaptation to a humic-rich ecological niche.</title>
        <authorList>
            <person name="Morin E."/>
            <person name="Kohler A."/>
            <person name="Baker A.R."/>
            <person name="Foulongne-Oriol M."/>
            <person name="Lombard V."/>
            <person name="Nagy L.G."/>
            <person name="Ohm R.A."/>
            <person name="Patyshakuliyeva A."/>
            <person name="Brun A."/>
            <person name="Aerts A.L."/>
            <person name="Bailey A.M."/>
            <person name="Billette C."/>
            <person name="Coutinho P.M."/>
            <person name="Deakin G."/>
            <person name="Doddapaneni H."/>
            <person name="Floudas D."/>
            <person name="Grimwood J."/>
            <person name="Hilden K."/>
            <person name="Kuees U."/>
            <person name="LaButti K.M."/>
            <person name="Lapidus A."/>
            <person name="Lindquist E.A."/>
            <person name="Lucas S.M."/>
            <person name="Murat C."/>
            <person name="Riley R.W."/>
            <person name="Salamov A.A."/>
            <person name="Schmutz J."/>
            <person name="Subramanian V."/>
            <person name="Woesten H.A.B."/>
            <person name="Xu J."/>
            <person name="Eastwood D.C."/>
            <person name="Foster G.D."/>
            <person name="Sonnenberg A.S."/>
            <person name="Cullen D."/>
            <person name="de Vries R.P."/>
            <person name="Lundell T."/>
            <person name="Hibbett D.S."/>
            <person name="Henrissat B."/>
            <person name="Burton K.S."/>
            <person name="Kerrigan R.W."/>
            <person name="Challen M.P."/>
            <person name="Grigoriev I.V."/>
            <person name="Martin F."/>
        </authorList>
    </citation>
    <scope>NUCLEOTIDE SEQUENCE [LARGE SCALE GENOMIC DNA]</scope>
    <source>
        <strain evidence="3">JB137-S8 / ATCC MYA-4627 / FGSC 10392</strain>
    </source>
</reference>
<dbReference type="Gene3D" id="3.40.630.30">
    <property type="match status" value="1"/>
</dbReference>
<dbReference type="Pfam" id="PF13302">
    <property type="entry name" value="Acetyltransf_3"/>
    <property type="match status" value="1"/>
</dbReference>
<accession>K5X0E4</accession>